<sequence>MLKKFLSTIGIGTMKVDTILDKRELTFDENLSGTIYIDGGDSEQMIEYVKLEVIKRVEGHREDSDFDVTDQLISKHSIELVGSLKSKETRMIPFEMQPDDRWSIQDNEKLLLRTTIHIANAVDVYDEDEILYGEAE</sequence>
<dbReference type="EMBL" id="CP032418">
    <property type="protein sequence ID" value="AYC29479.1"/>
    <property type="molecule type" value="Genomic_DNA"/>
</dbReference>
<gene>
    <name evidence="1" type="ORF">D3873_06125</name>
</gene>
<dbReference type="PANTHER" id="PTHR40053">
    <property type="entry name" value="SPORULATION-CONTROL PROTEIN SPO0M"/>
    <property type="match status" value="1"/>
</dbReference>
<dbReference type="RefSeq" id="WP_119883219.1">
    <property type="nucleotide sequence ID" value="NZ_CP032418.1"/>
</dbReference>
<reference evidence="2" key="1">
    <citation type="submission" date="2018-09" db="EMBL/GenBank/DDBJ databases">
        <authorList>
            <person name="Zhu H."/>
        </authorList>
    </citation>
    <scope>NUCLEOTIDE SEQUENCE [LARGE SCALE GENOMIC DNA]</scope>
    <source>
        <strain evidence="2">K2R23-3</strain>
    </source>
</reference>
<keyword evidence="2" id="KW-1185">Reference proteome</keyword>
<evidence type="ECO:0000313" key="1">
    <source>
        <dbReference type="EMBL" id="AYC29479.1"/>
    </source>
</evidence>
<dbReference type="KEGG" id="paek:D3873_06125"/>
<protein>
    <submittedName>
        <fullName evidence="1">Stage 0 sporulation protein M</fullName>
    </submittedName>
</protein>
<evidence type="ECO:0000313" key="2">
    <source>
        <dbReference type="Proteomes" id="UP000265725"/>
    </source>
</evidence>
<dbReference type="InterPro" id="IPR009776">
    <property type="entry name" value="Spore_0_M"/>
</dbReference>
<dbReference type="PANTHER" id="PTHR40053:SF1">
    <property type="entry name" value="SPORULATION-CONTROL PROTEIN SPO0M"/>
    <property type="match status" value="1"/>
</dbReference>
<dbReference type="AlphaFoldDB" id="A0A385YRW0"/>
<accession>A0A385YRW0</accession>
<organism evidence="1 2">
    <name type="scientific">Paenisporosarcina cavernae</name>
    <dbReference type="NCBI Taxonomy" id="2320858"/>
    <lineage>
        <taxon>Bacteria</taxon>
        <taxon>Bacillati</taxon>
        <taxon>Bacillota</taxon>
        <taxon>Bacilli</taxon>
        <taxon>Bacillales</taxon>
        <taxon>Caryophanaceae</taxon>
        <taxon>Paenisporosarcina</taxon>
    </lineage>
</organism>
<proteinExistence type="predicted"/>
<dbReference type="Proteomes" id="UP000265725">
    <property type="component" value="Chromosome"/>
</dbReference>
<dbReference type="Pfam" id="PF07070">
    <property type="entry name" value="Spo0M"/>
    <property type="match status" value="1"/>
</dbReference>
<dbReference type="OrthoDB" id="2402463at2"/>
<name>A0A385YRW0_9BACL</name>